<dbReference type="EMBL" id="CP051143">
    <property type="protein sequence ID" value="QIX01479.1"/>
    <property type="molecule type" value="Genomic_DNA"/>
</dbReference>
<organism evidence="4 5">
    <name type="scientific">Peltaster fructicola</name>
    <dbReference type="NCBI Taxonomy" id="286661"/>
    <lineage>
        <taxon>Eukaryota</taxon>
        <taxon>Fungi</taxon>
        <taxon>Dikarya</taxon>
        <taxon>Ascomycota</taxon>
        <taxon>Pezizomycotina</taxon>
        <taxon>Dothideomycetes</taxon>
        <taxon>Dothideomycetes incertae sedis</taxon>
        <taxon>Peltaster</taxon>
    </lineage>
</organism>
<comment type="similarity">
    <text evidence="1 2">Belongs to the nucleosome assembly protein (NAP) family.</text>
</comment>
<dbReference type="Pfam" id="PF00956">
    <property type="entry name" value="NAP"/>
    <property type="match status" value="1"/>
</dbReference>
<evidence type="ECO:0000256" key="3">
    <source>
        <dbReference type="SAM" id="MobiDB-lite"/>
    </source>
</evidence>
<sequence>MAEDSPPVAYEDLASLEDEFDDVDTQIMRTQYELQKPLYAKRKETLAKIPNFWPLVFEQAPPEIDQYIQTEDSRVFADSLESIEVIRSELEKDGKNGSPRSLRIAFNFKANDQFEDTQLVKDFHWRRASDGWTGLVSEPVRVQWKSGNDLSHGLTEMAYKLFEARKKGGDMTNRKLPEYNKLKKEIESWNARNTSFFTWFAWVSDRRYVSAEESAKANKEFDELKEKRKNGEKVDMPEPNEEDIGANDDSEVEAMEDGEDLAISIADELWPNAIKYFTQAQELDDMSEMDFEEDDEDDEDTPVDIRSLVQRDDGPPSKKQKK</sequence>
<dbReference type="InterPro" id="IPR002164">
    <property type="entry name" value="NAP_family"/>
</dbReference>
<dbReference type="InterPro" id="IPR037231">
    <property type="entry name" value="NAP-like_sf"/>
</dbReference>
<dbReference type="SUPFAM" id="SSF143113">
    <property type="entry name" value="NAP-like"/>
    <property type="match status" value="1"/>
</dbReference>
<dbReference type="GO" id="GO:0006334">
    <property type="term" value="P:nucleosome assembly"/>
    <property type="evidence" value="ECO:0007669"/>
    <property type="project" value="InterPro"/>
</dbReference>
<evidence type="ECO:0000256" key="1">
    <source>
        <dbReference type="ARBA" id="ARBA00009947"/>
    </source>
</evidence>
<proteinExistence type="inferred from homology"/>
<protein>
    <submittedName>
        <fullName evidence="4">Uncharacterized protein</fullName>
    </submittedName>
</protein>
<dbReference type="Gene3D" id="3.30.1120.90">
    <property type="entry name" value="Nucleosome assembly protein"/>
    <property type="match status" value="1"/>
</dbReference>
<dbReference type="PANTHER" id="PTHR11875">
    <property type="entry name" value="TESTIS-SPECIFIC Y-ENCODED PROTEIN"/>
    <property type="match status" value="1"/>
</dbReference>
<feature type="compositionally biased region" description="Basic and acidic residues" evidence="3">
    <location>
        <begin position="219"/>
        <end position="236"/>
    </location>
</feature>
<dbReference type="AlphaFoldDB" id="A0A6H0Y3Q4"/>
<name>A0A6H0Y3Q4_9PEZI</name>
<feature type="region of interest" description="Disordered" evidence="3">
    <location>
        <begin position="219"/>
        <end position="253"/>
    </location>
</feature>
<dbReference type="OrthoDB" id="19419at2759"/>
<accession>A0A6H0Y3Q4</accession>
<feature type="region of interest" description="Disordered" evidence="3">
    <location>
        <begin position="284"/>
        <end position="322"/>
    </location>
</feature>
<feature type="compositionally biased region" description="Acidic residues" evidence="3">
    <location>
        <begin position="284"/>
        <end position="302"/>
    </location>
</feature>
<reference evidence="4 5" key="1">
    <citation type="journal article" date="2016" name="Sci. Rep.">
        <title>Peltaster fructicola genome reveals evolution from an invasive phytopathogen to an ectophytic parasite.</title>
        <authorList>
            <person name="Xu C."/>
            <person name="Chen H."/>
            <person name="Gleason M.L."/>
            <person name="Xu J.R."/>
            <person name="Liu H."/>
            <person name="Zhang R."/>
            <person name="Sun G."/>
        </authorList>
    </citation>
    <scope>NUCLEOTIDE SEQUENCE [LARGE SCALE GENOMIC DNA]</scope>
    <source>
        <strain evidence="4 5">LNHT1506</strain>
    </source>
</reference>
<evidence type="ECO:0000256" key="2">
    <source>
        <dbReference type="RuleBase" id="RU003876"/>
    </source>
</evidence>
<gene>
    <name evidence="4" type="ORF">AMS68_006996</name>
</gene>
<dbReference type="Proteomes" id="UP000503462">
    <property type="component" value="Chromosome 5"/>
</dbReference>
<evidence type="ECO:0000313" key="5">
    <source>
        <dbReference type="Proteomes" id="UP000503462"/>
    </source>
</evidence>
<feature type="compositionally biased region" description="Acidic residues" evidence="3">
    <location>
        <begin position="238"/>
        <end position="253"/>
    </location>
</feature>
<keyword evidence="5" id="KW-1185">Reference proteome</keyword>
<evidence type="ECO:0000313" key="4">
    <source>
        <dbReference type="EMBL" id="QIX01479.1"/>
    </source>
</evidence>
<dbReference type="GO" id="GO:0005634">
    <property type="term" value="C:nucleus"/>
    <property type="evidence" value="ECO:0007669"/>
    <property type="project" value="InterPro"/>
</dbReference>